<dbReference type="Proteomes" id="UP000076848">
    <property type="component" value="Unassembled WGS sequence"/>
</dbReference>
<protein>
    <submittedName>
        <fullName evidence="2">Uncharacterized protein</fullName>
    </submittedName>
</protein>
<dbReference type="EMBL" id="FKIF01000001">
    <property type="protein sequence ID" value="SAI65383.1"/>
    <property type="molecule type" value="Genomic_DNA"/>
</dbReference>
<evidence type="ECO:0000313" key="3">
    <source>
        <dbReference type="Proteomes" id="UP000076848"/>
    </source>
</evidence>
<sequence>MAQEWLAEVRRPQCQRADDGQRSLKDDKRQSCVPATAVGLADCAPCFGPNHRHAALIPDAFGLDR</sequence>
<organism evidence="2 3">
    <name type="scientific">Bordetella ansorpii</name>
    <dbReference type="NCBI Taxonomy" id="288768"/>
    <lineage>
        <taxon>Bacteria</taxon>
        <taxon>Pseudomonadati</taxon>
        <taxon>Pseudomonadota</taxon>
        <taxon>Betaproteobacteria</taxon>
        <taxon>Burkholderiales</taxon>
        <taxon>Alcaligenaceae</taxon>
        <taxon>Bordetella</taxon>
    </lineage>
</organism>
<keyword evidence="3" id="KW-1185">Reference proteome</keyword>
<name>A0A157S544_9BORD</name>
<gene>
    <name evidence="2" type="ORF">SAMEA3906486_00123</name>
</gene>
<dbReference type="STRING" id="288768.SAMEA3906486_00123"/>
<reference evidence="2 3" key="1">
    <citation type="submission" date="2016-04" db="EMBL/GenBank/DDBJ databases">
        <authorList>
            <consortium name="Pathogen Informatics"/>
        </authorList>
    </citation>
    <scope>NUCLEOTIDE SEQUENCE [LARGE SCALE GENOMIC DNA]</scope>
    <source>
        <strain evidence="2 3">H050680373</strain>
    </source>
</reference>
<evidence type="ECO:0000313" key="2">
    <source>
        <dbReference type="EMBL" id="SAI65383.1"/>
    </source>
</evidence>
<feature type="region of interest" description="Disordered" evidence="1">
    <location>
        <begin position="1"/>
        <end position="28"/>
    </location>
</feature>
<proteinExistence type="predicted"/>
<accession>A0A157S544</accession>
<dbReference type="AlphaFoldDB" id="A0A157S544"/>
<evidence type="ECO:0000256" key="1">
    <source>
        <dbReference type="SAM" id="MobiDB-lite"/>
    </source>
</evidence>
<feature type="compositionally biased region" description="Basic and acidic residues" evidence="1">
    <location>
        <begin position="7"/>
        <end position="28"/>
    </location>
</feature>